<feature type="transmembrane region" description="Helical" evidence="4">
    <location>
        <begin position="47"/>
        <end position="69"/>
    </location>
</feature>
<dbReference type="PROSITE" id="PS50850">
    <property type="entry name" value="MFS"/>
    <property type="match status" value="1"/>
</dbReference>
<dbReference type="RefSeq" id="WP_279964956.1">
    <property type="nucleotide sequence ID" value="NZ_CP122537.1"/>
</dbReference>
<dbReference type="InterPro" id="IPR020846">
    <property type="entry name" value="MFS_dom"/>
</dbReference>
<dbReference type="SUPFAM" id="SSF103473">
    <property type="entry name" value="MFS general substrate transporter"/>
    <property type="match status" value="1"/>
</dbReference>
<keyword evidence="2 4" id="KW-1133">Transmembrane helix</keyword>
<feature type="transmembrane region" description="Helical" evidence="4">
    <location>
        <begin position="162"/>
        <end position="182"/>
    </location>
</feature>
<feature type="transmembrane region" description="Helical" evidence="4">
    <location>
        <begin position="104"/>
        <end position="123"/>
    </location>
</feature>
<evidence type="ECO:0000313" key="7">
    <source>
        <dbReference type="Proteomes" id="UP001243420"/>
    </source>
</evidence>
<evidence type="ECO:0000256" key="1">
    <source>
        <dbReference type="ARBA" id="ARBA00022692"/>
    </source>
</evidence>
<evidence type="ECO:0000256" key="2">
    <source>
        <dbReference type="ARBA" id="ARBA00022989"/>
    </source>
</evidence>
<dbReference type="Pfam" id="PF07690">
    <property type="entry name" value="MFS_1"/>
    <property type="match status" value="1"/>
</dbReference>
<organism evidence="6 7">
    <name type="scientific">Jannaschia ovalis</name>
    <dbReference type="NCBI Taxonomy" id="3038773"/>
    <lineage>
        <taxon>Bacteria</taxon>
        <taxon>Pseudomonadati</taxon>
        <taxon>Pseudomonadota</taxon>
        <taxon>Alphaproteobacteria</taxon>
        <taxon>Rhodobacterales</taxon>
        <taxon>Roseobacteraceae</taxon>
        <taxon>Jannaschia</taxon>
    </lineage>
</organism>
<reference evidence="6 7" key="1">
    <citation type="submission" date="2023-04" db="EMBL/GenBank/DDBJ databases">
        <title>Jannaschia ovalis sp. nov., a marine bacterium isolated from sea tidal flat.</title>
        <authorList>
            <person name="Kwon D.Y."/>
            <person name="Kim J.-J."/>
        </authorList>
    </citation>
    <scope>NUCLEOTIDE SEQUENCE [LARGE SCALE GENOMIC DNA]</scope>
    <source>
        <strain evidence="6 7">GRR-S6-38</strain>
    </source>
</reference>
<feature type="transmembrane region" description="Helical" evidence="4">
    <location>
        <begin position="321"/>
        <end position="342"/>
    </location>
</feature>
<feature type="domain" description="Major facilitator superfamily (MFS) profile" evidence="5">
    <location>
        <begin position="8"/>
        <end position="372"/>
    </location>
</feature>
<feature type="transmembrane region" description="Helical" evidence="4">
    <location>
        <begin position="135"/>
        <end position="156"/>
    </location>
</feature>
<feature type="transmembrane region" description="Helical" evidence="4">
    <location>
        <begin position="235"/>
        <end position="255"/>
    </location>
</feature>
<name>A0ABY8LD61_9RHOB</name>
<evidence type="ECO:0000256" key="4">
    <source>
        <dbReference type="SAM" id="Phobius"/>
    </source>
</evidence>
<dbReference type="Gene3D" id="1.20.1250.20">
    <property type="entry name" value="MFS general substrate transporter like domains"/>
    <property type="match status" value="1"/>
</dbReference>
<accession>A0ABY8LD61</accession>
<protein>
    <submittedName>
        <fullName evidence="6">MFS transporter</fullName>
    </submittedName>
</protein>
<dbReference type="EMBL" id="CP122537">
    <property type="protein sequence ID" value="WGH78225.1"/>
    <property type="molecule type" value="Genomic_DNA"/>
</dbReference>
<evidence type="ECO:0000259" key="5">
    <source>
        <dbReference type="PROSITE" id="PS50850"/>
    </source>
</evidence>
<evidence type="ECO:0000256" key="3">
    <source>
        <dbReference type="ARBA" id="ARBA00023136"/>
    </source>
</evidence>
<proteinExistence type="predicted"/>
<evidence type="ECO:0000313" key="6">
    <source>
        <dbReference type="EMBL" id="WGH78225.1"/>
    </source>
</evidence>
<dbReference type="InterPro" id="IPR011701">
    <property type="entry name" value="MFS"/>
</dbReference>
<sequence length="383" mass="38880">MDRTRWGLVALIFLAGLLAAAQFGKIALTLPETAAAFGRPLPQIAPLVSLVGLMGLALGAMAGGVTAGLGPGRTFLGGLLLGGAMSLIQAFMPGYWWFVASRAVEGFAHLALVVAGPALMAAAADDRDRPVVMGLWALFFGASLAISAVIFPAILAVGGLPLLFALHGAALLALAVPLWPMVPRIPRTRVSLNPVATHRAIYARMRTVAPGLGFVCYTFLFVALIAILPPGLDRPGLAASLPIFTLVTTLLGGALCRRFVPWKVAASGFVGTALGLMAEMAGVPGALPFAFAAMGLIPGASFAAIPALNADPGDRARATGAIAQLGNLGTVSGTPVLAAIWAAFGIEAVIWTGVAAALLGLGLGSWAGRRAAGTVDGDVVDVR</sequence>
<feature type="transmembrane region" description="Helical" evidence="4">
    <location>
        <begin position="262"/>
        <end position="283"/>
    </location>
</feature>
<keyword evidence="1 4" id="KW-0812">Transmembrane</keyword>
<dbReference type="Proteomes" id="UP001243420">
    <property type="component" value="Chromosome"/>
</dbReference>
<dbReference type="CDD" id="cd06174">
    <property type="entry name" value="MFS"/>
    <property type="match status" value="1"/>
</dbReference>
<gene>
    <name evidence="6" type="ORF">P8627_14495</name>
</gene>
<feature type="transmembrane region" description="Helical" evidence="4">
    <location>
        <begin position="76"/>
        <end position="98"/>
    </location>
</feature>
<keyword evidence="7" id="KW-1185">Reference proteome</keyword>
<dbReference type="InterPro" id="IPR036259">
    <property type="entry name" value="MFS_trans_sf"/>
</dbReference>
<feature type="transmembrane region" description="Helical" evidence="4">
    <location>
        <begin position="208"/>
        <end position="229"/>
    </location>
</feature>
<feature type="transmembrane region" description="Helical" evidence="4">
    <location>
        <begin position="289"/>
        <end position="309"/>
    </location>
</feature>
<feature type="transmembrane region" description="Helical" evidence="4">
    <location>
        <begin position="348"/>
        <end position="367"/>
    </location>
</feature>
<keyword evidence="3 4" id="KW-0472">Membrane</keyword>